<evidence type="ECO:0000256" key="3">
    <source>
        <dbReference type="ARBA" id="ARBA00022989"/>
    </source>
</evidence>
<dbReference type="PROSITE" id="PS50850">
    <property type="entry name" value="MFS"/>
    <property type="match status" value="1"/>
</dbReference>
<dbReference type="GO" id="GO:0022857">
    <property type="term" value="F:transmembrane transporter activity"/>
    <property type="evidence" value="ECO:0007669"/>
    <property type="project" value="InterPro"/>
</dbReference>
<dbReference type="EMBL" id="NKCL01000064">
    <property type="protein sequence ID" value="RSL84652.1"/>
    <property type="molecule type" value="Genomic_DNA"/>
</dbReference>
<dbReference type="PANTHER" id="PTHR23514:SF16">
    <property type="entry name" value="TRANSPORTER, PUTATIVE (AFU_ORTHOLOGUE AFUA_2G17270)-RELATED"/>
    <property type="match status" value="1"/>
</dbReference>
<feature type="transmembrane region" description="Helical" evidence="7">
    <location>
        <begin position="369"/>
        <end position="393"/>
    </location>
</feature>
<evidence type="ECO:0000313" key="9">
    <source>
        <dbReference type="EMBL" id="RSL84652.1"/>
    </source>
</evidence>
<evidence type="ECO:0000259" key="8">
    <source>
        <dbReference type="PROSITE" id="PS50850"/>
    </source>
</evidence>
<evidence type="ECO:0000313" key="10">
    <source>
        <dbReference type="Proteomes" id="UP000287972"/>
    </source>
</evidence>
<dbReference type="InterPro" id="IPR020846">
    <property type="entry name" value="MFS_dom"/>
</dbReference>
<feature type="region of interest" description="Disordered" evidence="6">
    <location>
        <begin position="242"/>
        <end position="267"/>
    </location>
</feature>
<evidence type="ECO:0000256" key="6">
    <source>
        <dbReference type="SAM" id="MobiDB-lite"/>
    </source>
</evidence>
<proteinExistence type="predicted"/>
<evidence type="ECO:0000256" key="1">
    <source>
        <dbReference type="ARBA" id="ARBA00004141"/>
    </source>
</evidence>
<feature type="domain" description="Major facilitator superfamily (MFS) profile" evidence="8">
    <location>
        <begin position="50"/>
        <end position="471"/>
    </location>
</feature>
<evidence type="ECO:0000256" key="7">
    <source>
        <dbReference type="SAM" id="Phobius"/>
    </source>
</evidence>
<keyword evidence="10" id="KW-1185">Reference proteome</keyword>
<feature type="transmembrane region" description="Helical" evidence="7">
    <location>
        <begin position="79"/>
        <end position="99"/>
    </location>
</feature>
<dbReference type="Pfam" id="PF07690">
    <property type="entry name" value="MFS_1"/>
    <property type="match status" value="1"/>
</dbReference>
<feature type="compositionally biased region" description="Basic and acidic residues" evidence="6">
    <location>
        <begin position="16"/>
        <end position="32"/>
    </location>
</feature>
<feature type="transmembrane region" description="Helical" evidence="7">
    <location>
        <begin position="172"/>
        <end position="191"/>
    </location>
</feature>
<organism evidence="9 10">
    <name type="scientific">Fusarium floridanum</name>
    <dbReference type="NCBI Taxonomy" id="1325733"/>
    <lineage>
        <taxon>Eukaryota</taxon>
        <taxon>Fungi</taxon>
        <taxon>Dikarya</taxon>
        <taxon>Ascomycota</taxon>
        <taxon>Pezizomycotina</taxon>
        <taxon>Sordariomycetes</taxon>
        <taxon>Hypocreomycetidae</taxon>
        <taxon>Hypocreales</taxon>
        <taxon>Nectriaceae</taxon>
        <taxon>Fusarium</taxon>
        <taxon>Fusarium solani species complex</taxon>
    </lineage>
</organism>
<feature type="transmembrane region" description="Helical" evidence="7">
    <location>
        <begin position="111"/>
        <end position="130"/>
    </location>
</feature>
<dbReference type="AlphaFoldDB" id="A0A428S4A1"/>
<comment type="subcellular location">
    <subcellularLocation>
        <location evidence="1">Membrane</location>
        <topology evidence="1">Multi-pass membrane protein</topology>
    </subcellularLocation>
</comment>
<comment type="caution">
    <text evidence="9">The sequence shown here is derived from an EMBL/GenBank/DDBJ whole genome shotgun (WGS) entry which is preliminary data.</text>
</comment>
<sequence>MATTTQLEPVVSETYQLDRRPINPPTKSDEPPGHQSDPAESNANQVPYLKLISAGFSFFVAGVNDGSTGALVPFIIRDYGINTAIVSSVYGANFMGWFLTALTNTHLSQKLDLGAMLMLGAILQVIAHALRFWRPPFELYAVTFWLVSLGQAYQDTHGNTFVTTMKGAAHRWLAFIHSMYMAGCFCGPFVATAVSSAGETSRWYLFYCLPLALGVINVILVFYAFRETVGFKPKQSSHMATTSVDAEAATDPDTHTPPDTSEDTSASSLIRETLKTRSVWLLSIFFFFSIGATLTASSWVVEYLVEIRDGDLSKMGYVSVGFNGGSLLGRIFLAEPTHRFGVRKMIFIYSVLSIGLHVLFWQVPNIIAASISISLLGFLMGPYFATASLFLLLPASLNTAHGVSVGSKLFAPRIYSTGLAFVFVFAQLGACFFPIVTGAIASQIDVSVMQPILCALLVATSISWLFVPNPKESENTALHHE</sequence>
<evidence type="ECO:0000256" key="4">
    <source>
        <dbReference type="ARBA" id="ARBA00023136"/>
    </source>
</evidence>
<evidence type="ECO:0000256" key="5">
    <source>
        <dbReference type="ARBA" id="ARBA00023180"/>
    </source>
</evidence>
<feature type="transmembrane region" description="Helical" evidence="7">
    <location>
        <begin position="279"/>
        <end position="300"/>
    </location>
</feature>
<feature type="region of interest" description="Disordered" evidence="6">
    <location>
        <begin position="1"/>
        <end position="41"/>
    </location>
</feature>
<dbReference type="SUPFAM" id="SSF103473">
    <property type="entry name" value="MFS general substrate transporter"/>
    <property type="match status" value="1"/>
</dbReference>
<keyword evidence="2 7" id="KW-0812">Transmembrane</keyword>
<dbReference type="InterPro" id="IPR051788">
    <property type="entry name" value="MFS_Transporter"/>
</dbReference>
<name>A0A428S4A1_9HYPO</name>
<feature type="transmembrane region" description="Helical" evidence="7">
    <location>
        <begin position="448"/>
        <end position="467"/>
    </location>
</feature>
<reference evidence="9 10" key="1">
    <citation type="submission" date="2017-06" db="EMBL/GenBank/DDBJ databases">
        <title>Comparative genomic analysis of Ambrosia Fusariam Clade fungi.</title>
        <authorList>
            <person name="Stajich J.E."/>
            <person name="Carrillo J."/>
            <person name="Kijimoto T."/>
            <person name="Eskalen A."/>
            <person name="O'Donnell K."/>
            <person name="Kasson M."/>
        </authorList>
    </citation>
    <scope>NUCLEOTIDE SEQUENCE [LARGE SCALE GENOMIC DNA]</scope>
    <source>
        <strain evidence="9 10">NRRL62606</strain>
    </source>
</reference>
<keyword evidence="5" id="KW-0325">Glycoprotein</keyword>
<dbReference type="GO" id="GO:0016020">
    <property type="term" value="C:membrane"/>
    <property type="evidence" value="ECO:0007669"/>
    <property type="project" value="UniProtKB-SubCell"/>
</dbReference>
<feature type="transmembrane region" description="Helical" evidence="7">
    <location>
        <begin position="315"/>
        <end position="333"/>
    </location>
</feature>
<accession>A0A428S4A1</accession>
<protein>
    <recommendedName>
        <fullName evidence="8">Major facilitator superfamily (MFS) profile domain-containing protein</fullName>
    </recommendedName>
</protein>
<evidence type="ECO:0000256" key="2">
    <source>
        <dbReference type="ARBA" id="ARBA00022692"/>
    </source>
</evidence>
<feature type="transmembrane region" description="Helical" evidence="7">
    <location>
        <begin position="414"/>
        <end position="436"/>
    </location>
</feature>
<dbReference type="Gene3D" id="1.20.1250.20">
    <property type="entry name" value="MFS general substrate transporter like domains"/>
    <property type="match status" value="1"/>
</dbReference>
<dbReference type="PANTHER" id="PTHR23514">
    <property type="entry name" value="BYPASS OF STOP CODON PROTEIN 6"/>
    <property type="match status" value="1"/>
</dbReference>
<keyword evidence="4 7" id="KW-0472">Membrane</keyword>
<dbReference type="Proteomes" id="UP000287972">
    <property type="component" value="Unassembled WGS sequence"/>
</dbReference>
<feature type="transmembrane region" description="Helical" evidence="7">
    <location>
        <begin position="203"/>
        <end position="225"/>
    </location>
</feature>
<keyword evidence="3 7" id="KW-1133">Transmembrane helix</keyword>
<dbReference type="InterPro" id="IPR011701">
    <property type="entry name" value="MFS"/>
</dbReference>
<feature type="compositionally biased region" description="Low complexity" evidence="6">
    <location>
        <begin position="245"/>
        <end position="265"/>
    </location>
</feature>
<dbReference type="InterPro" id="IPR036259">
    <property type="entry name" value="MFS_trans_sf"/>
</dbReference>
<gene>
    <name evidence="9" type="ORF">CEP51_003759</name>
</gene>
<feature type="transmembrane region" description="Helical" evidence="7">
    <location>
        <begin position="345"/>
        <end position="363"/>
    </location>
</feature>